<evidence type="ECO:0000256" key="1">
    <source>
        <dbReference type="SAM" id="MobiDB-lite"/>
    </source>
</evidence>
<protein>
    <recommendedName>
        <fullName evidence="4">DUF4864 domain-containing protein</fullName>
    </recommendedName>
</protein>
<dbReference type="EMBL" id="UINC01001150">
    <property type="protein sequence ID" value="SUZ72331.1"/>
    <property type="molecule type" value="Genomic_DNA"/>
</dbReference>
<feature type="transmembrane region" description="Helical" evidence="2">
    <location>
        <begin position="21"/>
        <end position="43"/>
    </location>
</feature>
<accession>A0A381PZ50</accession>
<name>A0A381PZ50_9ZZZZ</name>
<dbReference type="Pfam" id="PF16156">
    <property type="entry name" value="DUF4864"/>
    <property type="match status" value="1"/>
</dbReference>
<evidence type="ECO:0008006" key="4">
    <source>
        <dbReference type="Google" id="ProtNLM"/>
    </source>
</evidence>
<dbReference type="InterPro" id="IPR032347">
    <property type="entry name" value="DUF4864"/>
</dbReference>
<evidence type="ECO:0000313" key="3">
    <source>
        <dbReference type="EMBL" id="SUZ72331.1"/>
    </source>
</evidence>
<organism evidence="3">
    <name type="scientific">marine metagenome</name>
    <dbReference type="NCBI Taxonomy" id="408172"/>
    <lineage>
        <taxon>unclassified sequences</taxon>
        <taxon>metagenomes</taxon>
        <taxon>ecological metagenomes</taxon>
    </lineage>
</organism>
<evidence type="ECO:0000256" key="2">
    <source>
        <dbReference type="SAM" id="Phobius"/>
    </source>
</evidence>
<proteinExistence type="predicted"/>
<feature type="compositionally biased region" description="Low complexity" evidence="1">
    <location>
        <begin position="61"/>
        <end position="83"/>
    </location>
</feature>
<keyword evidence="2" id="KW-1133">Transmembrane helix</keyword>
<gene>
    <name evidence="3" type="ORF">METZ01_LOCUS25185</name>
</gene>
<dbReference type="AlphaFoldDB" id="A0A381PZ50"/>
<keyword evidence="2" id="KW-0812">Transmembrane</keyword>
<reference evidence="3" key="1">
    <citation type="submission" date="2018-05" db="EMBL/GenBank/DDBJ databases">
        <authorList>
            <person name="Lanie J.A."/>
            <person name="Ng W.-L."/>
            <person name="Kazmierczak K.M."/>
            <person name="Andrzejewski T.M."/>
            <person name="Davidsen T.M."/>
            <person name="Wayne K.J."/>
            <person name="Tettelin H."/>
            <person name="Glass J.I."/>
            <person name="Rusch D."/>
            <person name="Podicherti R."/>
            <person name="Tsui H.-C.T."/>
            <person name="Winkler M.E."/>
        </authorList>
    </citation>
    <scope>NUCLEOTIDE SEQUENCE</scope>
</reference>
<sequence length="201" mass="21552">MCALPDSQQPILRQIEPTPCTLSLSTTLFLLKFIVLAIVLTFVSGCASSAADQPLNALATSPAPTTTSLPDPASTTDSDSPSACGLSERDALQRRISAQLFAFSREDFQGARNQASSTFKASFDTQGFEEMIRTGFPYLLSQSAVAFGRCRLSGQTASLEVRFTAGTTATLVYFFLRERGQWWIDGASPAADPVTNESTTS</sequence>
<feature type="region of interest" description="Disordered" evidence="1">
    <location>
        <begin position="61"/>
        <end position="84"/>
    </location>
</feature>
<keyword evidence="2" id="KW-0472">Membrane</keyword>